<feature type="domain" description="Trimeric autotransporter adhesin YadA-like stalk" evidence="14">
    <location>
        <begin position="1302"/>
        <end position="1341"/>
    </location>
</feature>
<feature type="domain" description="ESPR" evidence="15">
    <location>
        <begin position="1"/>
        <end position="44"/>
    </location>
</feature>
<dbReference type="GO" id="GO:0009986">
    <property type="term" value="C:cell surface"/>
    <property type="evidence" value="ECO:0007669"/>
    <property type="project" value="UniProtKB-SubCell"/>
</dbReference>
<feature type="domain" description="Trimeric autotransporter adhesin YadA-like stalk" evidence="14">
    <location>
        <begin position="1883"/>
        <end position="1921"/>
    </location>
</feature>
<keyword evidence="9" id="KW-0472">Membrane</keyword>
<protein>
    <submittedName>
        <fullName evidence="16">Head domain of trimeric autotransporter adhesin</fullName>
    </submittedName>
</protein>
<feature type="domain" description="Trimeric autotransporter adhesin YadA-like stalk" evidence="14">
    <location>
        <begin position="2172"/>
        <end position="2212"/>
    </location>
</feature>
<feature type="domain" description="Trimeric autotransporter adhesin YadA-like stalk" evidence="14">
    <location>
        <begin position="925"/>
        <end position="963"/>
    </location>
</feature>
<dbReference type="Gene3D" id="1.20.5.2280">
    <property type="match status" value="18"/>
</dbReference>
<evidence type="ECO:0000256" key="1">
    <source>
        <dbReference type="ARBA" id="ARBA00004241"/>
    </source>
</evidence>
<evidence type="ECO:0000256" key="3">
    <source>
        <dbReference type="ARBA" id="ARBA00005848"/>
    </source>
</evidence>
<dbReference type="Pfam" id="PF03895">
    <property type="entry name" value="YadA_anchor"/>
    <property type="match status" value="1"/>
</dbReference>
<feature type="domain" description="Trimeric autotransporter adhesin YadA-like stalk" evidence="14">
    <location>
        <begin position="166"/>
        <end position="209"/>
    </location>
</feature>
<feature type="domain" description="Trimeric autotransporter adhesin YadA-like stalk" evidence="14">
    <location>
        <begin position="2228"/>
        <end position="2266"/>
    </location>
</feature>
<feature type="domain" description="Trimeric autotransporter adhesin YadA-like stalk" evidence="14">
    <location>
        <begin position="2992"/>
        <end position="3030"/>
    </location>
</feature>
<feature type="domain" description="Trimeric autotransporter adhesin YadA-like stalk" evidence="14">
    <location>
        <begin position="3457"/>
        <end position="3499"/>
    </location>
</feature>
<keyword evidence="7" id="KW-0732">Signal</keyword>
<dbReference type="InterPro" id="IPR008640">
    <property type="entry name" value="Adhesin_Head_dom"/>
</dbReference>
<feature type="domain" description="Trimeric autotransporter adhesin YadA-like stalk" evidence="14">
    <location>
        <begin position="389"/>
        <end position="424"/>
    </location>
</feature>
<dbReference type="InterPro" id="IPR008635">
    <property type="entry name" value="Coiled_stalk_dom"/>
</dbReference>
<evidence type="ECO:0000256" key="6">
    <source>
        <dbReference type="ARBA" id="ARBA00022692"/>
    </source>
</evidence>
<keyword evidence="6" id="KW-0812">Transmembrane</keyword>
<dbReference type="Proteomes" id="UP000184693">
    <property type="component" value="Unassembled WGS sequence"/>
</dbReference>
<proteinExistence type="inferred from homology"/>
<dbReference type="Pfam" id="PF05658">
    <property type="entry name" value="YadA_head"/>
    <property type="match status" value="4"/>
</dbReference>
<feature type="domain" description="Trimeric autotransporter adhesin YadA-like stalk" evidence="14">
    <location>
        <begin position="1418"/>
        <end position="1456"/>
    </location>
</feature>
<evidence type="ECO:0000259" key="12">
    <source>
        <dbReference type="Pfam" id="PF03895"/>
    </source>
</evidence>
<dbReference type="Gene3D" id="3.30.1300.30">
    <property type="entry name" value="GSPII I/J protein-like"/>
    <property type="match status" value="1"/>
</dbReference>
<dbReference type="RefSeq" id="WP_074264121.1">
    <property type="nucleotide sequence ID" value="NZ_FSRM01000001.1"/>
</dbReference>
<feature type="domain" description="Trimeric autotransporter adhesin YadA-like stalk" evidence="14">
    <location>
        <begin position="809"/>
        <end position="847"/>
    </location>
</feature>
<name>A0A1N6G0M1_9BURK</name>
<feature type="domain" description="Trimeric autotransporter adhesin YadA-like stalk" evidence="14">
    <location>
        <begin position="2001"/>
        <end position="2040"/>
    </location>
</feature>
<comment type="subcellular location">
    <subcellularLocation>
        <location evidence="2">Cell outer membrane</location>
    </subcellularLocation>
    <subcellularLocation>
        <location evidence="1">Cell surface</location>
    </subcellularLocation>
</comment>
<dbReference type="Pfam" id="PF05662">
    <property type="entry name" value="YadA_stalk"/>
    <property type="match status" value="38"/>
</dbReference>
<evidence type="ECO:0000259" key="13">
    <source>
        <dbReference type="Pfam" id="PF05658"/>
    </source>
</evidence>
<feature type="domain" description="Trimeric autotransporter adhesin YadA-like stalk" evidence="14">
    <location>
        <begin position="2489"/>
        <end position="2528"/>
    </location>
</feature>
<feature type="domain" description="Trimeric autotransporter adhesin YadA-like C-terminal membrane anchor" evidence="12">
    <location>
        <begin position="3720"/>
        <end position="3778"/>
    </location>
</feature>
<dbReference type="SUPFAM" id="SSF101967">
    <property type="entry name" value="Adhesin YadA, collagen-binding domain"/>
    <property type="match status" value="9"/>
</dbReference>
<keyword evidence="10" id="KW-0998">Cell outer membrane</keyword>
<feature type="domain" description="Trimeric autotransporter adhesin YadA-like stalk" evidence="14">
    <location>
        <begin position="521"/>
        <end position="560"/>
    </location>
</feature>
<evidence type="ECO:0000256" key="5">
    <source>
        <dbReference type="ARBA" id="ARBA00022452"/>
    </source>
</evidence>
<evidence type="ECO:0000313" key="16">
    <source>
        <dbReference type="EMBL" id="SIO01136.1"/>
    </source>
</evidence>
<feature type="domain" description="Trimeric autotransporter adhesin YadA-like stalk" evidence="14">
    <location>
        <begin position="3094"/>
        <end position="3133"/>
    </location>
</feature>
<dbReference type="Pfam" id="PF13018">
    <property type="entry name" value="ESPR"/>
    <property type="match status" value="1"/>
</dbReference>
<feature type="domain" description="Trimeric autotransporter adhesin YadA-like stalk" evidence="14">
    <location>
        <begin position="1129"/>
        <end position="1167"/>
    </location>
</feature>
<feature type="domain" description="Trimeric autotransporter adhesin YadA-like stalk" evidence="14">
    <location>
        <begin position="3574"/>
        <end position="3618"/>
    </location>
</feature>
<feature type="domain" description="Trimeric autotransporter adhesin YadA-like stalk" evidence="14">
    <location>
        <begin position="2591"/>
        <end position="2631"/>
    </location>
</feature>
<dbReference type="Gene3D" id="2.150.10.10">
    <property type="entry name" value="Serralysin-like metalloprotease, C-terminal"/>
    <property type="match status" value="3"/>
</dbReference>
<feature type="domain" description="Trimeric autotransporter adhesin YadA-like stalk" evidence="14">
    <location>
        <begin position="1591"/>
        <end position="1630"/>
    </location>
</feature>
<feature type="domain" description="Trimeric autotransporter adhesin YadA-like stalk" evidence="14">
    <location>
        <begin position="1247"/>
        <end position="1286"/>
    </location>
</feature>
<evidence type="ECO:0000259" key="15">
    <source>
        <dbReference type="Pfam" id="PF13018"/>
    </source>
</evidence>
<keyword evidence="8" id="KW-0653">Protein transport</keyword>
<evidence type="ECO:0000256" key="2">
    <source>
        <dbReference type="ARBA" id="ARBA00004442"/>
    </source>
</evidence>
<evidence type="ECO:0000256" key="4">
    <source>
        <dbReference type="ARBA" id="ARBA00022448"/>
    </source>
</evidence>
<dbReference type="InterPro" id="IPR024973">
    <property type="entry name" value="ESPR"/>
</dbReference>
<feature type="region of interest" description="Disordered" evidence="11">
    <location>
        <begin position="3660"/>
        <end position="3685"/>
    </location>
</feature>
<feature type="domain" description="Trimeric autotransporter adhesin YadA-like head" evidence="13">
    <location>
        <begin position="301"/>
        <end position="322"/>
    </location>
</feature>
<feature type="domain" description="Trimeric autotransporter adhesin YadA-like stalk" evidence="14">
    <location>
        <begin position="3676"/>
        <end position="3705"/>
    </location>
</feature>
<dbReference type="Gene3D" id="1.20.5.170">
    <property type="match status" value="7"/>
</dbReference>
<feature type="domain" description="Trimeric autotransporter adhesin YadA-like stalk" evidence="14">
    <location>
        <begin position="2763"/>
        <end position="2801"/>
    </location>
</feature>
<feature type="domain" description="Trimeric autotransporter adhesin YadA-like stalk" evidence="14">
    <location>
        <begin position="3196"/>
        <end position="3236"/>
    </location>
</feature>
<feature type="domain" description="Trimeric autotransporter adhesin YadA-like stalk" evidence="14">
    <location>
        <begin position="3253"/>
        <end position="3293"/>
    </location>
</feature>
<evidence type="ECO:0000259" key="14">
    <source>
        <dbReference type="Pfam" id="PF05662"/>
    </source>
</evidence>
<dbReference type="GO" id="GO:0009279">
    <property type="term" value="C:cell outer membrane"/>
    <property type="evidence" value="ECO:0007669"/>
    <property type="project" value="UniProtKB-SubCell"/>
</dbReference>
<accession>A0A1N6G0M1</accession>
<organism evidence="16 17">
    <name type="scientific">Paraburkholderia phenazinium</name>
    <dbReference type="NCBI Taxonomy" id="60549"/>
    <lineage>
        <taxon>Bacteria</taxon>
        <taxon>Pseudomonadati</taxon>
        <taxon>Pseudomonadota</taxon>
        <taxon>Betaproteobacteria</taxon>
        <taxon>Burkholderiales</taxon>
        <taxon>Burkholderiaceae</taxon>
        <taxon>Paraburkholderia</taxon>
    </lineage>
</organism>
<dbReference type="InterPro" id="IPR005594">
    <property type="entry name" value="YadA_C"/>
</dbReference>
<sequence length="3778" mass="375633">MNKSYKTVWNETTGTYVAAPELAKGRSKSSRKARGVSTSNVLGTGGVMLATALGSLAFAPSAMAGSIVNCSGTASTSYFSFTGSSSAGNGVWGSSATLPTTPATCGGSGAGGTGIALAENGNYFNPDSTNATLLVGATGSNSAGTISLYGPMGINMMNQVDMHSNKIVNVAAGALSASSMDAVNGSQLFATNTNVSNLQTTVNNITNGNAGVKYFHANSTGADSTASGTNSIAIGQAATSVGAAAIAVGMNATTSGNNSTSIGGDSKAGNHSVSIGNGADTSGADYGVAVGVNSSANGLWATAMGASAAASGDKSVSIGTNSTASGSQSTALGLQATASAANSVALGSGSTTTANLTAAGYNPGNSTLSGTASTANGEVSVGSAGKERRVTNVAAGSAATDAVNVSQLMSEDAKVNADGTATAAALGGGASYDASTGTIKAPTYVVQSGTFSDVGSALTKLDGATTKNTSDISTLNTTVNNITNGTAGLVQQNATTHAITVASATAGTTVDFTGTAGTRQLKGVSAGTANTDAVNVAQLKAAGLNVDTSGNATNAFVAYDDTSKGKVTLGGGASGTTITDVKAGALSASSMDAVNGSQLYATNTNVTNLQNTVNNINNGTAGLVQQNATTKVITVASATDGALVDFTGTQGARQLTGVSKGAVNASSVDAINGAQLFAASQSEAAALGGGAAVNADGSVKAPTYSINGSTYNNVGDALTAAASVGAGVDPNAVAYNDGSKDVVTLKGAEGTTLSNVKAGVADMDAVNVGQLKAAGLNTDDSGNVTNAFVAYDDATKGQVTLGGATGTTISNVKAGVADMDAVNVSQLKDVDTRAQDGINGLNGEMATVKDGIDGLAGQVAQNTDGINGLNGDMATVKDGINGLNGQMASVQNGIDGLNADMTNVVKYDDASHGQISLDGANGTTIANVKAGVADMDAVNVSQLKDVDTRAQDGINGLNGEMATVKDGIDGLAGQVAQNTDGINGLNGQMASVQNGIDGLNADMTNVVKYDDASHGQISLDGANGTTIANVKAGVADMDAVNVSQLKDVDTRAQDGINGLNGQMASVQDGINGLNGDMATVKDGIDGLNGQMASVQNGIDGLNADMTNVVKYDDASHGQITLDGVNGTTIANVKAGVADMDAVNVSQLKDVDTRAQDGINGLNGEMATVKDGIDGLNGQMASVQNGIDGLNGEVGKNTGDITNITNQINNGEIGLVQQDATSRNITVAANTDGTVVDFTGTAGTRQLKGVSEGTADTDAVNVSQLKAAGLNVDTSGNVTNAFVAYDDATKGQVTLGGATGTTISNVKAGVADMDAVNVSQLKDVDTRAQDGINGLNGQMASVQDGINGLNGDMASVKDGINGLNGDMASVKDGINGLNGEMASVQNGIDGINADMTNVVKYDDASHGQISLDGANGTTISNVKAGVADMDAVNVAQLKDVDTRAQDGINGLNGEMATVKDGIDGLNGQMASVQNGIDGLNGEVGKNTGDITNITNQINNGEIGLVQQDATSRNITVAANTDGTVVDFTGTAGTRQLKGVSEGTADTDAVNVSQLKAAGLNVDTSGNVTNAFVAYDDATKGQVTLGGATGTTISNVKAGVADMDAVNVAQLKDVDTRAQDGINGLNGEMASVKDGIDGLNGQMASVQNGIDGINADMTNVVKYDDASHGQISLDGANGTTIANVKAGVADMDAVNVSQLKDVDTRAQDGINGLNGEMATVKDGIDGLAGQVAQNTDGINGLNGQMASVQNGIDGLNADMTNVVKYDDASHGQISLDGANGTTIANVKAGVADMDAVNVSQLKDVDTRAQDGINGLNGQMASVQDGINGLNGDMATVKDGIDGLNGQMASVQNGIDGINADMTNVVKYDDASHGQIALDGVNGTTIANVKAGVADMDAVNVSQLKDVDTRAQDGINGLNGEMATVKDGIDGLNGQMASVQNGIDGLNGEVGKNTGDITNITNQINNGEIGLVQQDATSRNITVAANTDGTVVDFTGTAGTRQLKGVSEGTADTDAVNVAQLKAAGLNVDTSGNVTNAFVAYDDATKGQVTLGGATGTTISNVKAGVADMDAVNVSQLKDVDTRAQDGINGLNGQMASVQDGINGLNGDMASVKDGINGLNGDMASVKDGINGLNGQMASVQNGIDGINADMTNVVKYDDASHGQIMLDGANGTTISNVKAGVADMDAVNVAQLKAAGLNTDDSGNVTNAFVAYDDATKAQVTLGGATGTTISNVKAGVADMDAVNVAQLKDVDTRAQDGINGLNGEMATVKDGIDGLNGEVGKNTGDITNITNQINNGEIGLVQQDATSRNITVAANTDGTVVDFTGTAGTRQLKGVSEGTADTDAVNVSQLKAAGLNVDTSGNVTNAFVAYDDATKGQVTLGGATGTTISNVKAGVADMDAVNVSQLKDVDTRAQDGINGLNGEMATVKDGIDGLAGQVAQNTDGINGLNADMASVKDGINGINADIANAVKYDDASHGQITLDGANGTTIANVKAGVADMDAVNVAQLKDVDTRAQDGINGLNGQMASVQDGINGLNGDMASVKDGINGLNGQMASVQNGIDGINADMTNVVKYDDASHGQISLDGANGTTISNVKAGVADMDAVNVSQLKAAGLNVDTSGNVTNAFVAYDDATKGQVTLGGATGTTISNVKAGVADMDAVNVSQLKDVDTRAQDGINGLNGQMASVQDGINGLNGDMASVKDGINGLNGDMASVKDGINGLNGEMASVQNGIDGINADMTNVVKYDDASHGQISLDGANGTTISNVKAGVADMDAVNVAQLKDVDTRAQDGINGLNGEMATVKDGIDGLNGQMASVQNGIDGLNGEVGKNTGDITNITNQINNGEIGLVQQDATSRNITVAANTDGTVVDFTGTAGTRQLKGVSEGTADTDAVNVSQLKAAGLNVDTSGNVTNAFVAYDDATKGQVTLGGATGTTISNVKAGVADMDAVNVAQLKAAGLNTDDSGNVTNAFVAYDDATKGQVTLGGATGTTISNVKAGVADMDAVNVAQLKDVDTRAQDGINGLNGEMATVKDGIDGLAGQVAQNTDGINGLNADMASVKDGINGINADIANAVKYDDASHGQISLDGANGTTIANVKAGVADMDAVNVAQLKDVDTRAQDGINGLNGQMASVQDGINGLNGDMASVKDGINGLNGQMASVQNGIDGLNADMTNVVKYDDASHAQITLDGANGTTISNVKAGVADMDAVNVAQLKAAGLNTDASGNVTNAFVAYDDATKDKVTLGGGNLGTTITNVKIGTLSADSTDAVNGSQLFATNQQVAQNTGDISNVDARVTNVEGSVTNITNQINNGELGLVQQDQTSHDITVAKNLDGTHVDFTGTAGARELIGVANGTTDTSAVNLSQLKPVVASLGGGATVNANGSITGPTYHVQGGTQTTVGGALDALDTNLSSLQNQMADSGIGLVTQDAVSRDINVAAATDGLRVNMAGTAGNRVVTGVAAGAVNAKSVDAVNGSQLYANAASTAAALGGGSTVNADGTISAPTYNVGGTTVNNVGDAITNLDGRTTQNTTDISNIQTTINSMSGSVTNAVQYDSSAHDKVTLGGSTNAAKVKLTNLQDADLSATSTDAVTGAQLWNTNQQVSSLSQAVQNQQTSGNTNIAINTTSGPASATGTNSAAIGGGSQASGANSVAIGDGSIADQDNTVSMGSQGNERRITNVADGQGPTDAVNMRQFESGMAGVARNAYSGVAAATALSMIPDVDPNKTIAVGVGTGNYKGYQATALGASVRITQNLKMKIGGSVSSGGTTVGAGASYQW</sequence>
<dbReference type="InterPro" id="IPR045584">
    <property type="entry name" value="Pilin-like"/>
</dbReference>
<feature type="domain" description="Trimeric autotransporter adhesin YadA-like stalk" evidence="14">
    <location>
        <begin position="654"/>
        <end position="697"/>
    </location>
</feature>
<evidence type="ECO:0000256" key="10">
    <source>
        <dbReference type="ARBA" id="ARBA00023237"/>
    </source>
</evidence>
<dbReference type="EMBL" id="FSRM01000001">
    <property type="protein sequence ID" value="SIO01136.1"/>
    <property type="molecule type" value="Genomic_DNA"/>
</dbReference>
<feature type="domain" description="Trimeric autotransporter adhesin YadA-like stalk" evidence="14">
    <location>
        <begin position="2387"/>
        <end position="2425"/>
    </location>
</feature>
<feature type="domain" description="Trimeric autotransporter adhesin YadA-like head" evidence="13">
    <location>
        <begin position="324"/>
        <end position="350"/>
    </location>
</feature>
<feature type="domain" description="Trimeric autotransporter adhesin YadA-like head" evidence="13">
    <location>
        <begin position="226"/>
        <end position="252"/>
    </location>
</feature>
<evidence type="ECO:0000256" key="8">
    <source>
        <dbReference type="ARBA" id="ARBA00022927"/>
    </source>
</evidence>
<evidence type="ECO:0000313" key="17">
    <source>
        <dbReference type="Proteomes" id="UP000184693"/>
    </source>
</evidence>
<comment type="similarity">
    <text evidence="3">Belongs to the autotransporter-2 (AT-2) (TC 1.B.40) family.</text>
</comment>
<feature type="domain" description="Trimeric autotransporter adhesin YadA-like stalk" evidence="14">
    <location>
        <begin position="1027"/>
        <end position="1066"/>
    </location>
</feature>
<feature type="domain" description="Trimeric autotransporter adhesin YadA-like stalk" evidence="14">
    <location>
        <begin position="1679"/>
        <end position="1717"/>
    </location>
</feature>
<feature type="compositionally biased region" description="Polar residues" evidence="11">
    <location>
        <begin position="3661"/>
        <end position="3672"/>
    </location>
</feature>
<gene>
    <name evidence="16" type="ORF">SAMN05444168_2021</name>
</gene>
<evidence type="ECO:0000256" key="7">
    <source>
        <dbReference type="ARBA" id="ARBA00022729"/>
    </source>
</evidence>
<dbReference type="CDD" id="cd12820">
    <property type="entry name" value="LbR_YadA-like"/>
    <property type="match status" value="1"/>
</dbReference>
<keyword evidence="4" id="KW-0813">Transport</keyword>
<feature type="domain" description="Trimeric autotransporter adhesin YadA-like stalk" evidence="14">
    <location>
        <begin position="2936"/>
        <end position="2976"/>
    </location>
</feature>
<feature type="domain" description="Trimeric autotransporter adhesin YadA-like stalk" evidence="14">
    <location>
        <begin position="2332"/>
        <end position="2371"/>
    </location>
</feature>
<dbReference type="Gene3D" id="2.60.40.4050">
    <property type="match status" value="1"/>
</dbReference>
<evidence type="ECO:0000256" key="11">
    <source>
        <dbReference type="SAM" id="MobiDB-lite"/>
    </source>
</evidence>
<dbReference type="GO" id="GO:0015031">
    <property type="term" value="P:protein transport"/>
    <property type="evidence" value="ECO:0007669"/>
    <property type="project" value="UniProtKB-KW"/>
</dbReference>
<dbReference type="InterPro" id="IPR011049">
    <property type="entry name" value="Serralysin-like_metalloprot_C"/>
</dbReference>
<feature type="domain" description="Trimeric autotransporter adhesin YadA-like stalk" evidence="14">
    <location>
        <begin position="2056"/>
        <end position="2095"/>
    </location>
</feature>
<feature type="domain" description="Trimeric autotransporter adhesin YadA-like stalk" evidence="14">
    <location>
        <begin position="1536"/>
        <end position="1575"/>
    </location>
</feature>
<dbReference type="Gene3D" id="6.10.250.2040">
    <property type="match status" value="10"/>
</dbReference>
<feature type="domain" description="Trimeric autotransporter adhesin YadA-like stalk" evidence="14">
    <location>
        <begin position="1781"/>
        <end position="1820"/>
    </location>
</feature>
<evidence type="ECO:0000256" key="9">
    <source>
        <dbReference type="ARBA" id="ARBA00023136"/>
    </source>
</evidence>
<feature type="domain" description="Trimeric autotransporter adhesin YadA-like stalk" evidence="14">
    <location>
        <begin position="753"/>
        <end position="793"/>
    </location>
</feature>
<keyword evidence="5" id="KW-1134">Transmembrane beta strand</keyword>
<feature type="domain" description="Trimeric autotransporter adhesin YadA-like stalk" evidence="14">
    <location>
        <begin position="3349"/>
        <end position="3385"/>
    </location>
</feature>
<feature type="domain" description="Trimeric autotransporter adhesin YadA-like head" evidence="13">
    <location>
        <begin position="3632"/>
        <end position="3658"/>
    </location>
</feature>
<dbReference type="OrthoDB" id="1632057at2"/>
<dbReference type="SUPFAM" id="SSF54523">
    <property type="entry name" value="Pili subunits"/>
    <property type="match status" value="1"/>
</dbReference>
<feature type="domain" description="Trimeric autotransporter adhesin YadA-like stalk" evidence="14">
    <location>
        <begin position="2647"/>
        <end position="2686"/>
    </location>
</feature>
<reference evidence="16 17" key="1">
    <citation type="submission" date="2016-11" db="EMBL/GenBank/DDBJ databases">
        <authorList>
            <person name="Jaros S."/>
            <person name="Januszkiewicz K."/>
            <person name="Wedrychowicz H."/>
        </authorList>
    </citation>
    <scope>NUCLEOTIDE SEQUENCE [LARGE SCALE GENOMIC DNA]</scope>
    <source>
        <strain evidence="16 17">GAS86</strain>
    </source>
</reference>
<feature type="domain" description="Trimeric autotransporter adhesin YadA-like stalk" evidence="14">
    <location>
        <begin position="578"/>
        <end position="620"/>
    </location>
</feature>
<feature type="domain" description="Trimeric autotransporter adhesin YadA-like stalk" evidence="14">
    <location>
        <begin position="2881"/>
        <end position="2920"/>
    </location>
</feature>